<organism evidence="1 2">
    <name type="scientific">Denitrobacterium detoxificans</name>
    <dbReference type="NCBI Taxonomy" id="79604"/>
    <lineage>
        <taxon>Bacteria</taxon>
        <taxon>Bacillati</taxon>
        <taxon>Actinomycetota</taxon>
        <taxon>Coriobacteriia</taxon>
        <taxon>Eggerthellales</taxon>
        <taxon>Eggerthellaceae</taxon>
        <taxon>Denitrobacterium</taxon>
    </lineage>
</organism>
<dbReference type="KEGG" id="ddt:AAY81_08360"/>
<keyword evidence="2" id="KW-1185">Reference proteome</keyword>
<evidence type="ECO:0000313" key="2">
    <source>
        <dbReference type="Proteomes" id="UP000182975"/>
    </source>
</evidence>
<sequence length="160" mass="17315">MEEADVVFAHLQELMDQIPEMEALGARLDAARAAQAVVDADAHRVGQVNQEAQIKSYVDGYMAEREEALAKGDAEAERAAREAALQCGNMLAIRKGAREDAERKLAAALEAGGFVSADAAREAVMPAGELEEETERLRAFQADYAQTLQRARELEPASEA</sequence>
<gene>
    <name evidence="1" type="ORF">SAMN02910314_00490</name>
</gene>
<evidence type="ECO:0000313" key="1">
    <source>
        <dbReference type="EMBL" id="SEO53662.1"/>
    </source>
</evidence>
<protein>
    <submittedName>
        <fullName evidence="1">Uncharacterized protein</fullName>
    </submittedName>
</protein>
<dbReference type="RefSeq" id="WP_066663863.1">
    <property type="nucleotide sequence ID" value="NZ_CP011402.1"/>
</dbReference>
<proteinExistence type="predicted"/>
<dbReference type="EMBL" id="FOEC01000002">
    <property type="protein sequence ID" value="SEO53662.1"/>
    <property type="molecule type" value="Genomic_DNA"/>
</dbReference>
<reference evidence="2" key="1">
    <citation type="submission" date="2016-10" db="EMBL/GenBank/DDBJ databases">
        <authorList>
            <person name="Varghese N."/>
        </authorList>
    </citation>
    <scope>NUCLEOTIDE SEQUENCE [LARGE SCALE GENOMIC DNA]</scope>
    <source>
        <strain evidence="2">DSM 21843</strain>
    </source>
</reference>
<name>A0A172RZN5_9ACTN</name>
<dbReference type="AlphaFoldDB" id="A0A172RZN5"/>
<dbReference type="STRING" id="79604.AAY81_08360"/>
<dbReference type="Proteomes" id="UP000182975">
    <property type="component" value="Unassembled WGS sequence"/>
</dbReference>
<accession>A0A172RZN5</accession>